<reference evidence="1 2" key="1">
    <citation type="submission" date="2019-02" db="EMBL/GenBank/DDBJ databases">
        <title>Deep-cultivation of Planctomycetes and their phenomic and genomic characterization uncovers novel biology.</title>
        <authorList>
            <person name="Wiegand S."/>
            <person name="Jogler M."/>
            <person name="Boedeker C."/>
            <person name="Pinto D."/>
            <person name="Vollmers J."/>
            <person name="Rivas-Marin E."/>
            <person name="Kohn T."/>
            <person name="Peeters S.H."/>
            <person name="Heuer A."/>
            <person name="Rast P."/>
            <person name="Oberbeckmann S."/>
            <person name="Bunk B."/>
            <person name="Jeske O."/>
            <person name="Meyerdierks A."/>
            <person name="Storesund J.E."/>
            <person name="Kallscheuer N."/>
            <person name="Luecker S."/>
            <person name="Lage O.M."/>
            <person name="Pohl T."/>
            <person name="Merkel B.J."/>
            <person name="Hornburger P."/>
            <person name="Mueller R.-W."/>
            <person name="Bruemmer F."/>
            <person name="Labrenz M."/>
            <person name="Spormann A.M."/>
            <person name="Op den Camp H."/>
            <person name="Overmann J."/>
            <person name="Amann R."/>
            <person name="Jetten M.S.M."/>
            <person name="Mascher T."/>
            <person name="Medema M.H."/>
            <person name="Devos D.P."/>
            <person name="Kaster A.-K."/>
            <person name="Ovreas L."/>
            <person name="Rohde M."/>
            <person name="Galperin M.Y."/>
            <person name="Jogler C."/>
        </authorList>
    </citation>
    <scope>NUCLEOTIDE SEQUENCE [LARGE SCALE GENOMIC DNA]</scope>
    <source>
        <strain evidence="1 2">Q31a</strain>
    </source>
</reference>
<organism evidence="1 2">
    <name type="scientific">Aureliella helgolandensis</name>
    <dbReference type="NCBI Taxonomy" id="2527968"/>
    <lineage>
        <taxon>Bacteria</taxon>
        <taxon>Pseudomonadati</taxon>
        <taxon>Planctomycetota</taxon>
        <taxon>Planctomycetia</taxon>
        <taxon>Pirellulales</taxon>
        <taxon>Pirellulaceae</taxon>
        <taxon>Aureliella</taxon>
    </lineage>
</organism>
<dbReference type="EMBL" id="CP036298">
    <property type="protein sequence ID" value="QDV23505.1"/>
    <property type="molecule type" value="Genomic_DNA"/>
</dbReference>
<evidence type="ECO:0000313" key="1">
    <source>
        <dbReference type="EMBL" id="QDV23505.1"/>
    </source>
</evidence>
<evidence type="ECO:0000313" key="2">
    <source>
        <dbReference type="Proteomes" id="UP000318017"/>
    </source>
</evidence>
<dbReference type="PROSITE" id="PS51318">
    <property type="entry name" value="TAT"/>
    <property type="match status" value="1"/>
</dbReference>
<dbReference type="AlphaFoldDB" id="A0A518G4I1"/>
<accession>A0A518G4I1</accession>
<keyword evidence="2" id="KW-1185">Reference proteome</keyword>
<name>A0A518G4I1_9BACT</name>
<dbReference type="InterPro" id="IPR011447">
    <property type="entry name" value="DUF1552"/>
</dbReference>
<proteinExistence type="predicted"/>
<dbReference type="RefSeq" id="WP_145076492.1">
    <property type="nucleotide sequence ID" value="NZ_CP036298.1"/>
</dbReference>
<gene>
    <name evidence="1" type="ORF">Q31a_18040</name>
</gene>
<sequence>MKPQPPTFVNRRLPRRTILRGAGVAVALPWLSAMERAVARPAAATPKRFVAMSLSLGLHEENLVPEQAGRDYSPSIYAREFQDIRDRVTIISGASHPGVTGGHRAEASILTAAPIGSSGSARNTISIDQYLAKQLGEATRFSSLVLSAGGSNSPSYTENGSMIPAESSPAKLFNQLFVDDSEAKRTQQAERVRQGRSIMDLVAEDARRLQRELGAIDRDRLDAYFTSVRDLEKRMAESERWALRPKPKIDERPPVDVSNPNDLVARQHTMQDVIRLALKTDSTRLITFHIGGAGGIVPVEGVDEGYHNLSHHGLDDEKIEQLTLVETALIAGWTDFLRDLAATDEADGSLLDNTQVLLTSNLGNASNHSNKNMPVLFAGGRHQHGKHLAFDRTNNYPLPNLFVSAIQEMGIEADRFASSTGTMTGL</sequence>
<dbReference type="InterPro" id="IPR006311">
    <property type="entry name" value="TAT_signal"/>
</dbReference>
<evidence type="ECO:0008006" key="3">
    <source>
        <dbReference type="Google" id="ProtNLM"/>
    </source>
</evidence>
<dbReference type="Proteomes" id="UP000318017">
    <property type="component" value="Chromosome"/>
</dbReference>
<dbReference type="OrthoDB" id="9146593at2"/>
<dbReference type="KEGG" id="ahel:Q31a_18040"/>
<protein>
    <recommendedName>
        <fullName evidence="3">DUF1552 domain-containing protein</fullName>
    </recommendedName>
</protein>
<dbReference type="Pfam" id="PF07586">
    <property type="entry name" value="HXXSHH"/>
    <property type="match status" value="1"/>
</dbReference>